<name>A0AA86QXD2_9EUKA</name>
<reference evidence="2" key="1">
    <citation type="submission" date="2023-06" db="EMBL/GenBank/DDBJ databases">
        <authorList>
            <person name="Kurt Z."/>
        </authorList>
    </citation>
    <scope>NUCLEOTIDE SEQUENCE</scope>
</reference>
<reference evidence="3 4" key="2">
    <citation type="submission" date="2024-07" db="EMBL/GenBank/DDBJ databases">
        <authorList>
            <person name="Akdeniz Z."/>
        </authorList>
    </citation>
    <scope>NUCLEOTIDE SEQUENCE [LARGE SCALE GENOMIC DNA]</scope>
</reference>
<evidence type="ECO:0000313" key="2">
    <source>
        <dbReference type="EMBL" id="CAI9961593.1"/>
    </source>
</evidence>
<dbReference type="AlphaFoldDB" id="A0AA86QXD2"/>
<accession>A0AA86QXD2</accession>
<evidence type="ECO:0008006" key="5">
    <source>
        <dbReference type="Google" id="ProtNLM"/>
    </source>
</evidence>
<evidence type="ECO:0000256" key="1">
    <source>
        <dbReference type="SAM" id="Phobius"/>
    </source>
</evidence>
<comment type="caution">
    <text evidence="2">The sequence shown here is derived from an EMBL/GenBank/DDBJ whole genome shotgun (WGS) entry which is preliminary data.</text>
</comment>
<dbReference type="EMBL" id="CAXDID020000194">
    <property type="protein sequence ID" value="CAL6052898.1"/>
    <property type="molecule type" value="Genomic_DNA"/>
</dbReference>
<organism evidence="2">
    <name type="scientific">Hexamita inflata</name>
    <dbReference type="NCBI Taxonomy" id="28002"/>
    <lineage>
        <taxon>Eukaryota</taxon>
        <taxon>Metamonada</taxon>
        <taxon>Diplomonadida</taxon>
        <taxon>Hexamitidae</taxon>
        <taxon>Hexamitinae</taxon>
        <taxon>Hexamita</taxon>
    </lineage>
</organism>
<dbReference type="Proteomes" id="UP001642409">
    <property type="component" value="Unassembled WGS sequence"/>
</dbReference>
<feature type="transmembrane region" description="Helical" evidence="1">
    <location>
        <begin position="553"/>
        <end position="577"/>
    </location>
</feature>
<keyword evidence="1" id="KW-0472">Membrane</keyword>
<proteinExistence type="predicted"/>
<gene>
    <name evidence="3" type="ORF">HINF_LOCUS45072</name>
    <name evidence="2" type="ORF">HINF_LOCUS49238</name>
</gene>
<feature type="transmembrane region" description="Helical" evidence="1">
    <location>
        <begin position="689"/>
        <end position="711"/>
    </location>
</feature>
<evidence type="ECO:0000313" key="3">
    <source>
        <dbReference type="EMBL" id="CAL6052898.1"/>
    </source>
</evidence>
<keyword evidence="4" id="KW-1185">Reference proteome</keyword>
<dbReference type="EMBL" id="CATOUU010000942">
    <property type="protein sequence ID" value="CAI9961593.1"/>
    <property type="molecule type" value="Genomic_DNA"/>
</dbReference>
<evidence type="ECO:0000313" key="4">
    <source>
        <dbReference type="Proteomes" id="UP001642409"/>
    </source>
</evidence>
<keyword evidence="1" id="KW-0812">Transmembrane</keyword>
<protein>
    <recommendedName>
        <fullName evidence="5">Transmembrane protein</fullName>
    </recommendedName>
</protein>
<keyword evidence="1" id="KW-1133">Transmembrane helix</keyword>
<sequence>MLLLHLILSDKLIADKTEIVDCYTASTNIRFLTLNGQRTFRIYLDPTQKQECKQFPRGINITVFATQLVNGGGDFIPNSVIIYDFNYSNTVGISIPCTQCSDDTYFSSDQVIITIESAIHFTRVVMGAVQSERGLQVNCFVNAAIVIDFSSIVISATPSGSCPQIVSADPTKLKNIISADFYIVYENNDIDRYEKLTFGSQITSSITPLDANAINEYNISIPNVSVKLMESRFQYMQLQLHFFDTEVPVMTALQATKFQYASFPGVYLNVDMQAQKNTFYFDLTVNNTEVSPGVKLSDYYNSQLQNVIQPDSIVVQVQGYSSIIPSTQQLESPFQLKQSSTLTRLPSMTFTIKVLLTVQVVSFGFASGKISVTCDMVQEQDCNLNLDRIMSMNDPNYNMNLNIKYYKAGVMLQSVSQAINKIYDSCFSNASALLQSDSIVVNIQQNRNSKNCKLIEGQKIDVLLNFTEYIRSSSFANHSFLTYSQLDFKYSMTFPISNDKQKELLSYISRQTSEHQLFQFIYFKLENQTIDQVQFTPFYNDDLSTFKQHAQQIIVYLSIVSIIICVMILMIHTYLTIEIQQNRQSKNCKLIEGQKIDVMLNFTEYIRSLPWVNYSFITYNQLEFKYTMVLPISNEQQQQLLSYISRETSEHQLFQFIYFQIGGQTIDQVSFSPIFKNDLTTFKQHAQQIIVYLSIVSIIICVMILMIPTIIRKISPKIQERSRLKQKIKLANADSDDL</sequence>